<protein>
    <recommendedName>
        <fullName evidence="1">DUF7341 domain-containing protein</fullName>
    </recommendedName>
</protein>
<dbReference type="AlphaFoldDB" id="A0A0W8IGE7"/>
<dbReference type="Proteomes" id="UP000054023">
    <property type="component" value="Unassembled WGS sequence"/>
</dbReference>
<sequence length="208" mass="23314">MSLTVNIYRLTEPHKLIRPDGTLARNRDGQDIYQPALLDQLANATKSSRGGGQDHNDMPIPINTRAIDLWKQLDTEVRQVTLDRYGHARGHLGALLTRWKSEGDTAWIAHLEHITMDIIDRIETMFDPPPKRRTLKQPCPACGELWTLNIEGERVHCLTAGTHNDDGTLRNPGDCEATCAACEAEWHGEDLVWLLNAIDAPARETTPV</sequence>
<reference evidence="3" key="1">
    <citation type="submission" date="2015-12" db="EMBL/GenBank/DDBJ databases">
        <authorList>
            <person name="Nair G.R."/>
            <person name="Kaur G."/>
            <person name="Mayilraj S."/>
        </authorList>
    </citation>
    <scope>NUCLEOTIDE SEQUENCE [LARGE SCALE GENOMIC DNA]</scope>
    <source>
        <strain evidence="3">CD08_7</strain>
    </source>
</reference>
<evidence type="ECO:0000313" key="2">
    <source>
        <dbReference type="EMBL" id="KUG58969.1"/>
    </source>
</evidence>
<comment type="caution">
    <text evidence="2">The sequence shown here is derived from an EMBL/GenBank/DDBJ whole genome shotgun (WGS) entry which is preliminary data.</text>
</comment>
<dbReference type="EMBL" id="LQBM01000003">
    <property type="protein sequence ID" value="KUG58969.1"/>
    <property type="molecule type" value="Genomic_DNA"/>
</dbReference>
<accession>A0A0W8IGE7</accession>
<organism evidence="2 3">
    <name type="scientific">Nesterenkonia jeotgali</name>
    <dbReference type="NCBI Taxonomy" id="317018"/>
    <lineage>
        <taxon>Bacteria</taxon>
        <taxon>Bacillati</taxon>
        <taxon>Actinomycetota</taxon>
        <taxon>Actinomycetes</taxon>
        <taxon>Micrococcales</taxon>
        <taxon>Micrococcaceae</taxon>
        <taxon>Nesterenkonia</taxon>
    </lineage>
</organism>
<gene>
    <name evidence="2" type="ORF">AVL63_02800</name>
</gene>
<dbReference type="RefSeq" id="WP_058888651.1">
    <property type="nucleotide sequence ID" value="NZ_LQBM01000003.1"/>
</dbReference>
<dbReference type="Pfam" id="PF24030">
    <property type="entry name" value="DUF7341"/>
    <property type="match status" value="1"/>
</dbReference>
<keyword evidence="3" id="KW-1185">Reference proteome</keyword>
<dbReference type="InterPro" id="IPR055765">
    <property type="entry name" value="DUF7341"/>
</dbReference>
<proteinExistence type="predicted"/>
<name>A0A0W8IGE7_9MICC</name>
<evidence type="ECO:0000259" key="1">
    <source>
        <dbReference type="Pfam" id="PF24030"/>
    </source>
</evidence>
<feature type="domain" description="DUF7341" evidence="1">
    <location>
        <begin position="14"/>
        <end position="115"/>
    </location>
</feature>
<dbReference type="OrthoDB" id="4962307at2"/>
<dbReference type="STRING" id="317018.AVL63_02800"/>
<evidence type="ECO:0000313" key="3">
    <source>
        <dbReference type="Proteomes" id="UP000054023"/>
    </source>
</evidence>